<reference evidence="7" key="1">
    <citation type="journal article" date="2022" name="Int. J. Syst. Evol. Microbiol.">
        <title>Apilactobacillus apisilvae sp. nov., Nicolia spurrieriana gen. nov. sp. nov., Bombilactobacillus folatiphilus sp. nov. and Bombilactobacillus thymidiniphilus sp. nov., four new lactic acid bacterial isolates from stingless bees Tetragonula carbonaria and Austroplebeia australis.</title>
        <authorList>
            <person name="Oliphant S.A."/>
            <person name="Watson-Haigh N.S."/>
            <person name="Sumby K.M."/>
            <person name="Gardner J."/>
            <person name="Groom S."/>
            <person name="Jiranek V."/>
        </authorList>
    </citation>
    <scope>NUCLEOTIDE SEQUENCE</scope>
    <source>
        <strain evidence="7">SG4_D2</strain>
    </source>
</reference>
<comment type="subcellular location">
    <subcellularLocation>
        <location evidence="1">Membrane</location>
        <topology evidence="1">Multi-pass membrane protein</topology>
    </subcellularLocation>
</comment>
<dbReference type="Pfam" id="PF02133">
    <property type="entry name" value="Transp_cyt_pur"/>
    <property type="match status" value="1"/>
</dbReference>
<gene>
    <name evidence="7" type="ORF">MOO45_00205</name>
</gene>
<protein>
    <submittedName>
        <fullName evidence="7">Cytosine permease</fullName>
    </submittedName>
</protein>
<dbReference type="PANTHER" id="PTHR30569:SF0">
    <property type="entry name" value="CYTOSINE PERMEASE"/>
    <property type="match status" value="1"/>
</dbReference>
<comment type="similarity">
    <text evidence="2">Belongs to the purine-cytosine permease (2.A.39) family.</text>
</comment>
<dbReference type="Gene3D" id="1.10.4160.10">
    <property type="entry name" value="Hydantoin permease"/>
    <property type="match status" value="1"/>
</dbReference>
<evidence type="ECO:0000256" key="2">
    <source>
        <dbReference type="ARBA" id="ARBA00008974"/>
    </source>
</evidence>
<feature type="transmembrane region" description="Helical" evidence="6">
    <location>
        <begin position="202"/>
        <end position="221"/>
    </location>
</feature>
<sequence length="436" mass="47104">MAQKKNSELLDDYSTSRVPQAKRDPMWKVLMVQIGGFVALSQFMLGAQLGYGMTFKNAVLSTILGSVILQVIGFGLGLAGQREGLPTSLLSKWAGFGTLGSAVVGLTFAVSLIGWFGIQNSVFAQGIVSLIPGHPNYQLIATITGLVVTFAVIFGFEGLSWTTNISVPAFLIVIAIACYNMLKGHSLTNLMSMSAPGKVMTLSAGITMVTGNFIVGAIIMPDITRKTKTGVDVFWVSVIGTIVGELGVNVIGVLMAHAVGTSEIMPIIYKLTGVLGIALIVLSTVKVNDMNLYSASLNEVNFFKQVFKVNFNRAWVTVITGCIGTLLSVIGVVDKFSSFLTVLGAVFPPVASIMVVDYWILKRSRKQLDESRLQGELPQTAETFPVVTIVSWVLSVILGYVVKWGIQSINVLVMSGVFYYVGMKLFDRKNRKSRKE</sequence>
<keyword evidence="5 6" id="KW-0472">Membrane</keyword>
<feature type="transmembrane region" description="Helical" evidence="6">
    <location>
        <begin position="267"/>
        <end position="285"/>
    </location>
</feature>
<dbReference type="InterPro" id="IPR030191">
    <property type="entry name" value="CodB"/>
</dbReference>
<feature type="transmembrane region" description="Helical" evidence="6">
    <location>
        <begin position="29"/>
        <end position="52"/>
    </location>
</feature>
<feature type="transmembrane region" description="Helical" evidence="6">
    <location>
        <begin position="339"/>
        <end position="361"/>
    </location>
</feature>
<evidence type="ECO:0000313" key="7">
    <source>
        <dbReference type="EMBL" id="UQS82158.1"/>
    </source>
</evidence>
<feature type="transmembrane region" description="Helical" evidence="6">
    <location>
        <begin position="382"/>
        <end position="402"/>
    </location>
</feature>
<dbReference type="RefSeq" id="WP_249514428.1">
    <property type="nucleotide sequence ID" value="NZ_CP093366.1"/>
</dbReference>
<evidence type="ECO:0000313" key="8">
    <source>
        <dbReference type="Proteomes" id="UP000831495"/>
    </source>
</evidence>
<feature type="transmembrane region" description="Helical" evidence="6">
    <location>
        <begin position="233"/>
        <end position="255"/>
    </location>
</feature>
<evidence type="ECO:0000256" key="4">
    <source>
        <dbReference type="ARBA" id="ARBA00022989"/>
    </source>
</evidence>
<feature type="transmembrane region" description="Helical" evidence="6">
    <location>
        <begin position="58"/>
        <end position="81"/>
    </location>
</feature>
<proteinExistence type="inferred from homology"/>
<evidence type="ECO:0000256" key="3">
    <source>
        <dbReference type="ARBA" id="ARBA00022692"/>
    </source>
</evidence>
<keyword evidence="4 6" id="KW-1133">Transmembrane helix</keyword>
<feature type="transmembrane region" description="Helical" evidence="6">
    <location>
        <begin position="314"/>
        <end position="333"/>
    </location>
</feature>
<feature type="transmembrane region" description="Helical" evidence="6">
    <location>
        <begin position="93"/>
        <end position="117"/>
    </location>
</feature>
<dbReference type="Proteomes" id="UP000831495">
    <property type="component" value="Chromosome"/>
</dbReference>
<evidence type="ECO:0000256" key="5">
    <source>
        <dbReference type="ARBA" id="ARBA00023136"/>
    </source>
</evidence>
<name>A0ABY4P8U5_9LACO</name>
<dbReference type="PANTHER" id="PTHR30569">
    <property type="entry name" value="CYTOSINE TRANSPORTER CODB"/>
    <property type="match status" value="1"/>
</dbReference>
<feature type="transmembrane region" description="Helical" evidence="6">
    <location>
        <begin position="163"/>
        <end position="182"/>
    </location>
</feature>
<keyword evidence="8" id="KW-1185">Reference proteome</keyword>
<feature type="transmembrane region" description="Helical" evidence="6">
    <location>
        <begin position="137"/>
        <end position="156"/>
    </location>
</feature>
<dbReference type="EMBL" id="CP093366">
    <property type="protein sequence ID" value="UQS82158.1"/>
    <property type="molecule type" value="Genomic_DNA"/>
</dbReference>
<accession>A0ABY4P8U5</accession>
<dbReference type="CDD" id="cd11484">
    <property type="entry name" value="SLC-NCS1sbd_CobB-like"/>
    <property type="match status" value="1"/>
</dbReference>
<organism evidence="7 8">
    <name type="scientific">Bombilactobacillus folatiphilus</name>
    <dbReference type="NCBI Taxonomy" id="2923362"/>
    <lineage>
        <taxon>Bacteria</taxon>
        <taxon>Bacillati</taxon>
        <taxon>Bacillota</taxon>
        <taxon>Bacilli</taxon>
        <taxon>Lactobacillales</taxon>
        <taxon>Lactobacillaceae</taxon>
        <taxon>Bombilactobacillus</taxon>
    </lineage>
</organism>
<keyword evidence="3 6" id="KW-0812">Transmembrane</keyword>
<evidence type="ECO:0000256" key="1">
    <source>
        <dbReference type="ARBA" id="ARBA00004141"/>
    </source>
</evidence>
<feature type="transmembrane region" description="Helical" evidence="6">
    <location>
        <begin position="408"/>
        <end position="426"/>
    </location>
</feature>
<evidence type="ECO:0000256" key="6">
    <source>
        <dbReference type="SAM" id="Phobius"/>
    </source>
</evidence>
<dbReference type="InterPro" id="IPR001248">
    <property type="entry name" value="Pur-cyt_permease"/>
</dbReference>